<protein>
    <submittedName>
        <fullName evidence="1">Uncharacterized protein</fullName>
    </submittedName>
</protein>
<dbReference type="AlphaFoldDB" id="A0A919ISU3"/>
<dbReference type="RefSeq" id="WP_203750215.1">
    <property type="nucleotide sequence ID" value="NZ_BAAAUC010000001.1"/>
</dbReference>
<reference evidence="1" key="1">
    <citation type="submission" date="2021-01" db="EMBL/GenBank/DDBJ databases">
        <title>Whole genome shotgun sequence of Actinoplanes cyaneus NBRC 14990.</title>
        <authorList>
            <person name="Komaki H."/>
            <person name="Tamura T."/>
        </authorList>
    </citation>
    <scope>NUCLEOTIDE SEQUENCE</scope>
    <source>
        <strain evidence="1">NBRC 14990</strain>
    </source>
</reference>
<evidence type="ECO:0000313" key="1">
    <source>
        <dbReference type="EMBL" id="GID68968.1"/>
    </source>
</evidence>
<comment type="caution">
    <text evidence="1">The sequence shown here is derived from an EMBL/GenBank/DDBJ whole genome shotgun (WGS) entry which is preliminary data.</text>
</comment>
<gene>
    <name evidence="1" type="ORF">Acy02nite_68490</name>
</gene>
<sequence>MRDREWRLVYPGVDLSFGPVDAPVVHLSAPEISEPEIRTDDTDRPRQDGIAFGVDFTGSRTITFDLGVLADTEGQARTLLADLANAWRAKSIRSSSRGAMAELHVQHAGRERVIYGRPRRFAVSEEEIGEGFAAVAADFVTADDVFYGPADESGSVALVPAPSGGLTTPLTTPLTTTAKSDRSTVISVGGELSAWPVVTVYGPITTPVIEVVGKWRMTLSASIAAGDSVTVDTRPWARTVLRAGGGSLAGALTRDSVRLARAALAPGKYEIALRGIDATGTASMRIAWRPVYVSL</sequence>
<proteinExistence type="predicted"/>
<name>A0A919ISU3_9ACTN</name>
<dbReference type="EMBL" id="BOMH01000056">
    <property type="protein sequence ID" value="GID68968.1"/>
    <property type="molecule type" value="Genomic_DNA"/>
</dbReference>
<dbReference type="Proteomes" id="UP000619479">
    <property type="component" value="Unassembled WGS sequence"/>
</dbReference>
<keyword evidence="2" id="KW-1185">Reference proteome</keyword>
<evidence type="ECO:0000313" key="2">
    <source>
        <dbReference type="Proteomes" id="UP000619479"/>
    </source>
</evidence>
<accession>A0A919ISU3</accession>
<organism evidence="1 2">
    <name type="scientific">Actinoplanes cyaneus</name>
    <dbReference type="NCBI Taxonomy" id="52696"/>
    <lineage>
        <taxon>Bacteria</taxon>
        <taxon>Bacillati</taxon>
        <taxon>Actinomycetota</taxon>
        <taxon>Actinomycetes</taxon>
        <taxon>Micromonosporales</taxon>
        <taxon>Micromonosporaceae</taxon>
        <taxon>Actinoplanes</taxon>
    </lineage>
</organism>